<proteinExistence type="predicted"/>
<sequence>MATAGYDLDDVRDAFPEWVLFRSDAGRLWASRKTPFSAAEEKAGAFRTVDGDDAAELAAAVAAQEDLAGEASQ</sequence>
<name>A0A8J3W2G5_9ACTN</name>
<reference evidence="1" key="1">
    <citation type="submission" date="2021-01" db="EMBL/GenBank/DDBJ databases">
        <title>Whole genome shotgun sequence of Sphaerimonospora thailandensis NBRC 107569.</title>
        <authorList>
            <person name="Komaki H."/>
            <person name="Tamura T."/>
        </authorList>
    </citation>
    <scope>NUCLEOTIDE SEQUENCE</scope>
    <source>
        <strain evidence="1">NBRC 107569</strain>
    </source>
</reference>
<evidence type="ECO:0000313" key="1">
    <source>
        <dbReference type="EMBL" id="GIH73235.1"/>
    </source>
</evidence>
<keyword evidence="2" id="KW-1185">Reference proteome</keyword>
<accession>A0A8J3W2G5</accession>
<dbReference type="EMBL" id="BOOG01000077">
    <property type="protein sequence ID" value="GIH73235.1"/>
    <property type="molecule type" value="Genomic_DNA"/>
</dbReference>
<dbReference type="AlphaFoldDB" id="A0A8J3W2G5"/>
<comment type="caution">
    <text evidence="1">The sequence shown here is derived from an EMBL/GenBank/DDBJ whole genome shotgun (WGS) entry which is preliminary data.</text>
</comment>
<organism evidence="1 2">
    <name type="scientific">Sphaerimonospora thailandensis</name>
    <dbReference type="NCBI Taxonomy" id="795644"/>
    <lineage>
        <taxon>Bacteria</taxon>
        <taxon>Bacillati</taxon>
        <taxon>Actinomycetota</taxon>
        <taxon>Actinomycetes</taxon>
        <taxon>Streptosporangiales</taxon>
        <taxon>Streptosporangiaceae</taxon>
        <taxon>Sphaerimonospora</taxon>
    </lineage>
</organism>
<evidence type="ECO:0000313" key="2">
    <source>
        <dbReference type="Proteomes" id="UP000610966"/>
    </source>
</evidence>
<dbReference type="RefSeq" id="WP_204018871.1">
    <property type="nucleotide sequence ID" value="NZ_BOOG01000077.1"/>
</dbReference>
<protein>
    <submittedName>
        <fullName evidence="1">Uncharacterized protein</fullName>
    </submittedName>
</protein>
<dbReference type="Proteomes" id="UP000610966">
    <property type="component" value="Unassembled WGS sequence"/>
</dbReference>
<gene>
    <name evidence="1" type="ORF">Mth01_54880</name>
</gene>